<feature type="domain" description="5'-Nucleotidase C-terminal" evidence="11">
    <location>
        <begin position="356"/>
        <end position="527"/>
    </location>
</feature>
<dbReference type="InterPro" id="IPR008334">
    <property type="entry name" value="5'-Nucleotdase_C"/>
</dbReference>
<dbReference type="OrthoDB" id="7722975at2759"/>
<evidence type="ECO:0000256" key="7">
    <source>
        <dbReference type="ARBA" id="ARBA00022801"/>
    </source>
</evidence>
<comment type="catalytic activity">
    <reaction evidence="1">
        <text>a ribonucleoside 5'-phosphate + H2O = a ribonucleoside + phosphate</text>
        <dbReference type="Rhea" id="RHEA:12484"/>
        <dbReference type="ChEBI" id="CHEBI:15377"/>
        <dbReference type="ChEBI" id="CHEBI:18254"/>
        <dbReference type="ChEBI" id="CHEBI:43474"/>
        <dbReference type="ChEBI" id="CHEBI:58043"/>
        <dbReference type="EC" id="3.1.3.5"/>
    </reaction>
</comment>
<dbReference type="PANTHER" id="PTHR11575:SF24">
    <property type="entry name" value="5'-NUCLEOTIDASE"/>
    <property type="match status" value="1"/>
</dbReference>
<protein>
    <recommendedName>
        <fullName evidence="3">5'-nucleotidase</fullName>
        <ecNumber evidence="3">3.1.3.5</ecNumber>
    </recommendedName>
</protein>
<feature type="transmembrane region" description="Helical" evidence="9">
    <location>
        <begin position="580"/>
        <end position="598"/>
    </location>
</feature>
<dbReference type="Gene3D" id="3.60.21.10">
    <property type="match status" value="1"/>
</dbReference>
<evidence type="ECO:0000256" key="4">
    <source>
        <dbReference type="ARBA" id="ARBA00022723"/>
    </source>
</evidence>
<keyword evidence="6 8" id="KW-0547">Nucleotide-binding</keyword>
<comment type="similarity">
    <text evidence="2 8">Belongs to the 5'-nucleotidase family.</text>
</comment>
<name>A0A9Q0YLY9_HOLLE</name>
<dbReference type="SUPFAM" id="SSF56300">
    <property type="entry name" value="Metallo-dependent phosphatases"/>
    <property type="match status" value="1"/>
</dbReference>
<dbReference type="EMBL" id="JAIZAY010000019">
    <property type="protein sequence ID" value="KAJ8023891.1"/>
    <property type="molecule type" value="Genomic_DNA"/>
</dbReference>
<dbReference type="InterPro" id="IPR006179">
    <property type="entry name" value="5_nucleotidase/apyrase"/>
</dbReference>
<feature type="domain" description="Calcineurin-like phosphoesterase" evidence="10">
    <location>
        <begin position="43"/>
        <end position="258"/>
    </location>
</feature>
<dbReference type="GO" id="GO:0006196">
    <property type="term" value="P:AMP catabolic process"/>
    <property type="evidence" value="ECO:0007669"/>
    <property type="project" value="TreeGrafter"/>
</dbReference>
<keyword evidence="13" id="KW-1185">Reference proteome</keyword>
<evidence type="ECO:0000256" key="8">
    <source>
        <dbReference type="RuleBase" id="RU362119"/>
    </source>
</evidence>
<keyword evidence="4" id="KW-0479">Metal-binding</keyword>
<dbReference type="Pfam" id="PF02872">
    <property type="entry name" value="5_nucleotid_C"/>
    <property type="match status" value="1"/>
</dbReference>
<gene>
    <name evidence="12" type="ORF">HOLleu_36460</name>
</gene>
<dbReference type="PROSITE" id="PS00786">
    <property type="entry name" value="5_NUCLEOTIDASE_2"/>
    <property type="match status" value="1"/>
</dbReference>
<proteinExistence type="inferred from homology"/>
<dbReference type="InterPro" id="IPR004843">
    <property type="entry name" value="Calcineurin-like_PHP"/>
</dbReference>
<dbReference type="Pfam" id="PF00149">
    <property type="entry name" value="Metallophos"/>
    <property type="match status" value="1"/>
</dbReference>
<keyword evidence="5" id="KW-0732">Signal</keyword>
<dbReference type="GO" id="GO:0000166">
    <property type="term" value="F:nucleotide binding"/>
    <property type="evidence" value="ECO:0007669"/>
    <property type="project" value="UniProtKB-KW"/>
</dbReference>
<dbReference type="GO" id="GO:0008253">
    <property type="term" value="F:5'-nucleotidase activity"/>
    <property type="evidence" value="ECO:0007669"/>
    <property type="project" value="UniProtKB-EC"/>
</dbReference>
<dbReference type="InterPro" id="IPR029052">
    <property type="entry name" value="Metallo-depent_PP-like"/>
</dbReference>
<evidence type="ECO:0000256" key="5">
    <source>
        <dbReference type="ARBA" id="ARBA00022729"/>
    </source>
</evidence>
<dbReference type="GO" id="GO:0005886">
    <property type="term" value="C:plasma membrane"/>
    <property type="evidence" value="ECO:0007669"/>
    <property type="project" value="TreeGrafter"/>
</dbReference>
<dbReference type="FunFam" id="3.90.780.10:FF:000001">
    <property type="entry name" value="NT5E isoform 3"/>
    <property type="match status" value="1"/>
</dbReference>
<keyword evidence="7 8" id="KW-0378">Hydrolase</keyword>
<feature type="transmembrane region" description="Helical" evidence="9">
    <location>
        <begin position="21"/>
        <end position="40"/>
    </location>
</feature>
<reference evidence="12" key="1">
    <citation type="submission" date="2021-10" db="EMBL/GenBank/DDBJ databases">
        <title>Tropical sea cucumber genome reveals ecological adaptation and Cuvierian tubules defense mechanism.</title>
        <authorList>
            <person name="Chen T."/>
        </authorList>
    </citation>
    <scope>NUCLEOTIDE SEQUENCE</scope>
    <source>
        <strain evidence="12">Nanhai2018</strain>
        <tissue evidence="12">Muscle</tissue>
    </source>
</reference>
<sequence length="601" mass="65828">MATILGDTFRHVGNIDHLCRSISLIVPILLSLCVASMATFELTLLHTNDVHARFEEFNKHGTFCTPKEASQEGKCFGGVARRATMLKQIRAEKPNTLFIDGGDQFQGTLWFYYHKGKAAAYFMQLLEYDAMALGNHEFDLEVSGLIPFLDNVTFPVLSCNIDASSEPDINRKFSKSTVLTVGGERIGLVGYTWEETPSVSKTGDLVFSDEVPAIQIEVDKLVADGVNKIIAVGHAGIENDLKIAREVRNLDIVVGGHTDTFLYTGDPPSTEKPYGPYPIVVTPDGDPQGQCLVVQDYTFGKYLGYLEVIFDDNGKVKSYSGNPILLDDSIAEDPEILEKVKEWARPVNETFARQIGESYVTLDGGRTTCRAHECNLGNLVTDAMLAEQVTYMGDDGWTDVSIALMNSGGIRSSIGHGPVTVGDVNTALPFGNTNNVVQIKGKYLVEALEHSVKEYSLVTLPGSFFQVSGMKIIYNLKKEPGHRVASVEVLCTACEIPDYEPLDKEKVYSVVMQSFLSGGGDGFTMISDNIIKLVSGNLDSTAMANYIEQHSPVYPRIEGRITFVDDEDSCLAGGAIQERTTYLLLLILVVLSTILVPFSTM</sequence>
<dbReference type="AlphaFoldDB" id="A0A9Q0YLY9"/>
<comment type="caution">
    <text evidence="12">The sequence shown here is derived from an EMBL/GenBank/DDBJ whole genome shotgun (WGS) entry which is preliminary data.</text>
</comment>
<keyword evidence="9" id="KW-0472">Membrane</keyword>
<dbReference type="Proteomes" id="UP001152320">
    <property type="component" value="Chromosome 19"/>
</dbReference>
<dbReference type="EC" id="3.1.3.5" evidence="3"/>
<dbReference type="InterPro" id="IPR006146">
    <property type="entry name" value="5'-Nucleotdase_CS"/>
</dbReference>
<evidence type="ECO:0000256" key="9">
    <source>
        <dbReference type="SAM" id="Phobius"/>
    </source>
</evidence>
<evidence type="ECO:0000313" key="12">
    <source>
        <dbReference type="EMBL" id="KAJ8023891.1"/>
    </source>
</evidence>
<keyword evidence="9" id="KW-1133">Transmembrane helix</keyword>
<evidence type="ECO:0000256" key="2">
    <source>
        <dbReference type="ARBA" id="ARBA00006654"/>
    </source>
</evidence>
<dbReference type="InterPro" id="IPR036907">
    <property type="entry name" value="5'-Nucleotdase_C_sf"/>
</dbReference>
<evidence type="ECO:0000256" key="3">
    <source>
        <dbReference type="ARBA" id="ARBA00012643"/>
    </source>
</evidence>
<evidence type="ECO:0000259" key="10">
    <source>
        <dbReference type="Pfam" id="PF00149"/>
    </source>
</evidence>
<evidence type="ECO:0000259" key="11">
    <source>
        <dbReference type="Pfam" id="PF02872"/>
    </source>
</evidence>
<dbReference type="FunFam" id="3.60.21.10:FF:000020">
    <property type="entry name" value="NT5E isoform 4"/>
    <property type="match status" value="1"/>
</dbReference>
<dbReference type="CDD" id="cd07409">
    <property type="entry name" value="MPP_CD73_N"/>
    <property type="match status" value="1"/>
</dbReference>
<dbReference type="PROSITE" id="PS00785">
    <property type="entry name" value="5_NUCLEOTIDASE_1"/>
    <property type="match status" value="1"/>
</dbReference>
<dbReference type="SUPFAM" id="SSF55816">
    <property type="entry name" value="5'-nucleotidase (syn. UDP-sugar hydrolase), C-terminal domain"/>
    <property type="match status" value="1"/>
</dbReference>
<dbReference type="GO" id="GO:0046872">
    <property type="term" value="F:metal ion binding"/>
    <property type="evidence" value="ECO:0007669"/>
    <property type="project" value="UniProtKB-KW"/>
</dbReference>
<keyword evidence="9" id="KW-0812">Transmembrane</keyword>
<dbReference type="PRINTS" id="PR01607">
    <property type="entry name" value="APYRASEFAMLY"/>
</dbReference>
<evidence type="ECO:0000256" key="1">
    <source>
        <dbReference type="ARBA" id="ARBA00000815"/>
    </source>
</evidence>
<evidence type="ECO:0000256" key="6">
    <source>
        <dbReference type="ARBA" id="ARBA00022741"/>
    </source>
</evidence>
<dbReference type="Gene3D" id="3.90.780.10">
    <property type="entry name" value="5'-Nucleotidase, C-terminal domain"/>
    <property type="match status" value="1"/>
</dbReference>
<organism evidence="12 13">
    <name type="scientific">Holothuria leucospilota</name>
    <name type="common">Black long sea cucumber</name>
    <name type="synonym">Mertensiothuria leucospilota</name>
    <dbReference type="NCBI Taxonomy" id="206669"/>
    <lineage>
        <taxon>Eukaryota</taxon>
        <taxon>Metazoa</taxon>
        <taxon>Echinodermata</taxon>
        <taxon>Eleutherozoa</taxon>
        <taxon>Echinozoa</taxon>
        <taxon>Holothuroidea</taxon>
        <taxon>Aspidochirotacea</taxon>
        <taxon>Aspidochirotida</taxon>
        <taxon>Holothuriidae</taxon>
        <taxon>Holothuria</taxon>
    </lineage>
</organism>
<dbReference type="PANTHER" id="PTHR11575">
    <property type="entry name" value="5'-NUCLEOTIDASE-RELATED"/>
    <property type="match status" value="1"/>
</dbReference>
<evidence type="ECO:0000313" key="13">
    <source>
        <dbReference type="Proteomes" id="UP001152320"/>
    </source>
</evidence>
<accession>A0A9Q0YLY9</accession>